<keyword evidence="3 7" id="KW-0479">Metal-binding</keyword>
<dbReference type="PANTHER" id="PTHR11473:SF19">
    <property type="entry name" value="BIOPTERIN-DEPENDENT AROMATIC AMINO ACID HYDROXYLASE FAMILY PROFILE DOMAIN-CONTAINING PROTEIN"/>
    <property type="match status" value="1"/>
</dbReference>
<keyword evidence="6" id="KW-0503">Monooxygenase</keyword>
<dbReference type="GO" id="GO:0006585">
    <property type="term" value="P:dopamine biosynthetic process from tyrosine"/>
    <property type="evidence" value="ECO:0007669"/>
    <property type="project" value="TreeGrafter"/>
</dbReference>
<dbReference type="PANTHER" id="PTHR11473">
    <property type="entry name" value="AROMATIC AMINO ACID HYDROXYLASE"/>
    <property type="match status" value="1"/>
</dbReference>
<name>A0A8C9UE42_SERCA</name>
<keyword evidence="5 7" id="KW-0408">Iron</keyword>
<dbReference type="GO" id="GO:0030424">
    <property type="term" value="C:axon"/>
    <property type="evidence" value="ECO:0007669"/>
    <property type="project" value="TreeGrafter"/>
</dbReference>
<dbReference type="PROSITE" id="PS51410">
    <property type="entry name" value="BH4_AAA_HYDROXYL_2"/>
    <property type="match status" value="1"/>
</dbReference>
<proteinExistence type="inferred from homology"/>
<dbReference type="InterPro" id="IPR036951">
    <property type="entry name" value="ArAA_hydroxylase_sf"/>
</dbReference>
<comment type="cofactor">
    <cofactor evidence="1 7">
        <name>Fe(2+)</name>
        <dbReference type="ChEBI" id="CHEBI:29033"/>
    </cofactor>
</comment>
<evidence type="ECO:0000313" key="10">
    <source>
        <dbReference type="Proteomes" id="UP000694409"/>
    </source>
</evidence>
<dbReference type="GO" id="GO:0005506">
    <property type="term" value="F:iron ion binding"/>
    <property type="evidence" value="ECO:0007669"/>
    <property type="project" value="InterPro"/>
</dbReference>
<reference evidence="9" key="2">
    <citation type="submission" date="2025-09" db="UniProtKB">
        <authorList>
            <consortium name="Ensembl"/>
        </authorList>
    </citation>
    <scope>IDENTIFICATION</scope>
</reference>
<dbReference type="InterPro" id="IPR019774">
    <property type="entry name" value="Aromatic-AA_hydroxylase_C"/>
</dbReference>
<dbReference type="OMA" id="QKYALTI"/>
<evidence type="ECO:0000313" key="9">
    <source>
        <dbReference type="Ensembl" id="ENSSCAP00000013973.1"/>
    </source>
</evidence>
<evidence type="ECO:0000256" key="3">
    <source>
        <dbReference type="ARBA" id="ARBA00022723"/>
    </source>
</evidence>
<keyword evidence="4" id="KW-0560">Oxidoreductase</keyword>
<reference evidence="9" key="1">
    <citation type="submission" date="2025-08" db="UniProtKB">
        <authorList>
            <consortium name="Ensembl"/>
        </authorList>
    </citation>
    <scope>IDENTIFICATION</scope>
</reference>
<dbReference type="Pfam" id="PF00351">
    <property type="entry name" value="Biopterin_H"/>
    <property type="match status" value="1"/>
</dbReference>
<evidence type="ECO:0000256" key="1">
    <source>
        <dbReference type="ARBA" id="ARBA00001954"/>
    </source>
</evidence>
<dbReference type="InterPro" id="IPR036329">
    <property type="entry name" value="Aro-AA_hydroxylase_C_sf"/>
</dbReference>
<dbReference type="Ensembl" id="ENSSCAT00000015673.1">
    <property type="protein sequence ID" value="ENSSCAP00000013973.1"/>
    <property type="gene ID" value="ENSSCAG00000010278.1"/>
</dbReference>
<sequence>MFETQIHHFETRQAKKPKNSVDDLDIFVECEVHICNLQHSFYFCPKISLILSHLTLSAFSPVPWFPRRIQDLDKCHHLIIKYDPSLDHGHPGCSDLEYSKRRAFFADLALNYREREVYRKLRSLYPTHACTQYLDAFQQLEKHCGYREDNIPQLQDVSRFLKERTGFQLRPAAGQLSARDFLASLAFRVFQCTQYTRHFSSPMHSPEPDCCHELLGHVPMLADKEFAQFSQVRTFPAGPLTSCSGYCSYSQLYWFTVEFGLCKQNGLIRAYGAGLLSSYGELMYALSNKPEYKPFDPEVTAVHPYQDQAFQPVYFIAENLEDAKVKLRSYAMKIKKPFALHYDPFTSSIEVLNTPRKVKRALHQIKEELENFCLALENLSQNHSSTSHLSLRYL</sequence>
<feature type="binding site" evidence="7">
    <location>
        <position position="212"/>
    </location>
    <ligand>
        <name>Fe cation</name>
        <dbReference type="ChEBI" id="CHEBI:24875"/>
    </ligand>
</feature>
<protein>
    <submittedName>
        <fullName evidence="9">Tyrosine 3-monooxygenase-like</fullName>
    </submittedName>
</protein>
<dbReference type="GO" id="GO:0004511">
    <property type="term" value="F:tyrosine 3-monooxygenase activity"/>
    <property type="evidence" value="ECO:0007669"/>
    <property type="project" value="TreeGrafter"/>
</dbReference>
<feature type="binding site" evidence="7">
    <location>
        <position position="217"/>
    </location>
    <ligand>
        <name>Fe cation</name>
        <dbReference type="ChEBI" id="CHEBI:24875"/>
    </ligand>
</feature>
<evidence type="ECO:0000256" key="5">
    <source>
        <dbReference type="ARBA" id="ARBA00023004"/>
    </source>
</evidence>
<evidence type="ECO:0000256" key="2">
    <source>
        <dbReference type="ARBA" id="ARBA00009712"/>
    </source>
</evidence>
<evidence type="ECO:0000259" key="8">
    <source>
        <dbReference type="PROSITE" id="PS51410"/>
    </source>
</evidence>
<gene>
    <name evidence="9" type="primary">LOC103819711</name>
</gene>
<dbReference type="InterPro" id="IPR018301">
    <property type="entry name" value="ArAA_hydroxylase_Fe/CU_BS"/>
</dbReference>
<dbReference type="Gene3D" id="3.30.70.260">
    <property type="match status" value="1"/>
</dbReference>
<accession>A0A8C9UE42</accession>
<evidence type="ECO:0000256" key="4">
    <source>
        <dbReference type="ARBA" id="ARBA00023002"/>
    </source>
</evidence>
<dbReference type="PRINTS" id="PR00372">
    <property type="entry name" value="FYWHYDRXLASE"/>
</dbReference>
<organism evidence="9 10">
    <name type="scientific">Serinus canaria</name>
    <name type="common">Island canary</name>
    <name type="synonym">Fringilla canaria</name>
    <dbReference type="NCBI Taxonomy" id="9135"/>
    <lineage>
        <taxon>Eukaryota</taxon>
        <taxon>Metazoa</taxon>
        <taxon>Chordata</taxon>
        <taxon>Craniata</taxon>
        <taxon>Vertebrata</taxon>
        <taxon>Euteleostomi</taxon>
        <taxon>Archelosauria</taxon>
        <taxon>Archosauria</taxon>
        <taxon>Dinosauria</taxon>
        <taxon>Saurischia</taxon>
        <taxon>Theropoda</taxon>
        <taxon>Coelurosauria</taxon>
        <taxon>Aves</taxon>
        <taxon>Neognathae</taxon>
        <taxon>Neoaves</taxon>
        <taxon>Telluraves</taxon>
        <taxon>Australaves</taxon>
        <taxon>Passeriformes</taxon>
        <taxon>Passeroidea</taxon>
        <taxon>Fringillidae</taxon>
        <taxon>Carduelinae</taxon>
        <taxon>Serinus</taxon>
    </lineage>
</organism>
<evidence type="ECO:0000256" key="6">
    <source>
        <dbReference type="ARBA" id="ARBA00023033"/>
    </source>
</evidence>
<feature type="binding site" evidence="7">
    <location>
        <position position="258"/>
    </location>
    <ligand>
        <name>Fe cation</name>
        <dbReference type="ChEBI" id="CHEBI:24875"/>
    </ligand>
</feature>
<dbReference type="InterPro" id="IPR001273">
    <property type="entry name" value="ArAA_hydroxylase"/>
</dbReference>
<dbReference type="GO" id="GO:0043204">
    <property type="term" value="C:perikaryon"/>
    <property type="evidence" value="ECO:0007669"/>
    <property type="project" value="TreeGrafter"/>
</dbReference>
<keyword evidence="10" id="KW-1185">Reference proteome</keyword>
<dbReference type="SUPFAM" id="SSF56534">
    <property type="entry name" value="Aromatic aminoacid monoxygenases, catalytic and oligomerization domains"/>
    <property type="match status" value="1"/>
</dbReference>
<feature type="domain" description="Biopterin-dependent aromatic amino acid hydroxylase family profile" evidence="8">
    <location>
        <begin position="115"/>
        <end position="380"/>
    </location>
</feature>
<evidence type="ECO:0000256" key="7">
    <source>
        <dbReference type="PIRSR" id="PIRSR601273-2"/>
    </source>
</evidence>
<dbReference type="GO" id="GO:0005737">
    <property type="term" value="C:cytoplasm"/>
    <property type="evidence" value="ECO:0007669"/>
    <property type="project" value="TreeGrafter"/>
</dbReference>
<dbReference type="GeneTree" id="ENSGT00950000182885"/>
<dbReference type="InterPro" id="IPR049321">
    <property type="entry name" value="TH_ACT"/>
</dbReference>
<dbReference type="PROSITE" id="PS00367">
    <property type="entry name" value="BH4_AAA_HYDROXYL_1"/>
    <property type="match status" value="1"/>
</dbReference>
<comment type="similarity">
    <text evidence="2">Belongs to the biopterin-dependent aromatic amino acid hydroxylase family.</text>
</comment>
<dbReference type="Proteomes" id="UP000694409">
    <property type="component" value="Unassembled WGS sequence"/>
</dbReference>
<dbReference type="AlphaFoldDB" id="A0A8C9UE42"/>
<dbReference type="Pfam" id="PF21417">
    <property type="entry name" value="TH_ACT"/>
    <property type="match status" value="1"/>
</dbReference>
<dbReference type="Gene3D" id="1.10.800.10">
    <property type="entry name" value="Aromatic amino acid hydroxylase"/>
    <property type="match status" value="1"/>
</dbReference>